<proteinExistence type="predicted"/>
<gene>
    <name evidence="2" type="ORF">NEOLI_002505</name>
</gene>
<name>A0A1U7LVI3_NEOID</name>
<evidence type="ECO:0000256" key="1">
    <source>
        <dbReference type="SAM" id="MobiDB-lite"/>
    </source>
</evidence>
<evidence type="ECO:0000313" key="2">
    <source>
        <dbReference type="EMBL" id="OLL26686.1"/>
    </source>
</evidence>
<evidence type="ECO:0000313" key="3">
    <source>
        <dbReference type="Proteomes" id="UP000186594"/>
    </source>
</evidence>
<dbReference type="Proteomes" id="UP000186594">
    <property type="component" value="Unassembled WGS sequence"/>
</dbReference>
<accession>A0A1U7LVI3</accession>
<feature type="region of interest" description="Disordered" evidence="1">
    <location>
        <begin position="77"/>
        <end position="103"/>
    </location>
</feature>
<dbReference type="EMBL" id="LXFE01000153">
    <property type="protein sequence ID" value="OLL26686.1"/>
    <property type="molecule type" value="Genomic_DNA"/>
</dbReference>
<reference evidence="2 3" key="1">
    <citation type="submission" date="2016-04" db="EMBL/GenBank/DDBJ databases">
        <title>Evolutionary innovation and constraint leading to complex multicellularity in the Ascomycota.</title>
        <authorList>
            <person name="Cisse O."/>
            <person name="Nguyen A."/>
            <person name="Hewitt D.A."/>
            <person name="Jedd G."/>
            <person name="Stajich J.E."/>
        </authorList>
    </citation>
    <scope>NUCLEOTIDE SEQUENCE [LARGE SCALE GENOMIC DNA]</scope>
    <source>
        <strain evidence="2 3">DAH-3</strain>
    </source>
</reference>
<sequence length="142" mass="16383">MSVHPCNSYNNRYCNNNNKQYAVDESSYEVISHLDADPLSSVSLHSRIVPQEDDEFTFLNFENLSYASVLKAGSNNSKQSIVQRRSLPRSPTKVHPPKHDGLGSDDDWTFENQLLKSIRRNQRAVGLKKDRLARRSWFVRVF</sequence>
<protein>
    <submittedName>
        <fullName evidence="2">Uncharacterized protein</fullName>
    </submittedName>
</protein>
<keyword evidence="3" id="KW-1185">Reference proteome</keyword>
<dbReference type="AlphaFoldDB" id="A0A1U7LVI3"/>
<comment type="caution">
    <text evidence="2">The sequence shown here is derived from an EMBL/GenBank/DDBJ whole genome shotgun (WGS) entry which is preliminary data.</text>
</comment>
<organism evidence="2 3">
    <name type="scientific">Neolecta irregularis (strain DAH-3)</name>
    <dbReference type="NCBI Taxonomy" id="1198029"/>
    <lineage>
        <taxon>Eukaryota</taxon>
        <taxon>Fungi</taxon>
        <taxon>Dikarya</taxon>
        <taxon>Ascomycota</taxon>
        <taxon>Taphrinomycotina</taxon>
        <taxon>Neolectales</taxon>
        <taxon>Neolectaceae</taxon>
        <taxon>Neolecta</taxon>
    </lineage>
</organism>